<dbReference type="RefSeq" id="WP_188070709.1">
    <property type="nucleotide sequence ID" value="NZ_BSPS01000050.1"/>
</dbReference>
<keyword evidence="4" id="KW-1185">Reference proteome</keyword>
<comment type="caution">
    <text evidence="3">The sequence shown here is derived from an EMBL/GenBank/DDBJ whole genome shotgun (WGS) entry which is preliminary data.</text>
</comment>
<gene>
    <name evidence="3" type="ORF">GGR43_000868</name>
</gene>
<dbReference type="Proteomes" id="UP000571950">
    <property type="component" value="Unassembled WGS sequence"/>
</dbReference>
<dbReference type="AlphaFoldDB" id="A0A7W6FP47"/>
<dbReference type="InterPro" id="IPR000120">
    <property type="entry name" value="Amidase"/>
</dbReference>
<protein>
    <submittedName>
        <fullName evidence="3">Aspartyl-tRNA(Asn)/glutamyl-tRNA(Gln) amidotransferase subunit A</fullName>
        <ecNumber evidence="3">6.3.5.6</ecNumber>
        <ecNumber evidence="3">6.3.5.7</ecNumber>
    </submittedName>
</protein>
<evidence type="ECO:0000313" key="3">
    <source>
        <dbReference type="EMBL" id="MBB3925167.1"/>
    </source>
</evidence>
<proteinExistence type="inferred from homology"/>
<dbReference type="EC" id="6.3.5.6" evidence="3"/>
<keyword evidence="3" id="KW-0436">Ligase</keyword>
<accession>A0A7W6FP47</accession>
<dbReference type="InterPro" id="IPR023631">
    <property type="entry name" value="Amidase_dom"/>
</dbReference>
<dbReference type="Gene3D" id="3.90.1300.10">
    <property type="entry name" value="Amidase signature (AS) domain"/>
    <property type="match status" value="1"/>
</dbReference>
<dbReference type="EMBL" id="JACIDT010000002">
    <property type="protein sequence ID" value="MBB3925167.1"/>
    <property type="molecule type" value="Genomic_DNA"/>
</dbReference>
<dbReference type="GO" id="GO:0050567">
    <property type="term" value="F:glutaminyl-tRNA synthase (glutamine-hydrolyzing) activity"/>
    <property type="evidence" value="ECO:0007669"/>
    <property type="project" value="UniProtKB-EC"/>
</dbReference>
<dbReference type="GO" id="GO:0050566">
    <property type="term" value="F:asparaginyl-tRNA synthase (glutamine-hydrolyzing) activity"/>
    <property type="evidence" value="ECO:0007669"/>
    <property type="project" value="UniProtKB-EC"/>
</dbReference>
<sequence length="438" mass="45557">MSDLHRLDIAGLRAAYAAGTATPAQVVDHYLARIDAHDPQIRAYVEVDREGARAAAAESGRLIGEARARPLEGVPIAVKANIAVRGLEWNAGMALRRGMVASEDAEAVRRLRAAGAIILGTLNMHEAALGATTDNPWFGRTMNPHRIGHTPGGSSGGSGAAVAAGLCVAALGTDTLGSIRIPAAYNGLYGLKPTHGAISDAGLAPLSEWLDVIGPIAHSLDDLEELLCVLCDAVEAGPAPGHLVLLENFDDIACDPAVLDAHARALALLDALPRRMLALEDGAADIRFAGFVIAARELIGHLGDARAEAPDKLSEELRFMLDYAEGRPDEEVERARAILSRTREAVRAAVGRDGALLMPTTPQAAFPHGGRPPVTQSAFTGLANIAGLPAISLPAGLDEHGLPVSVQLVGPERGEAALIALARRLDAGLAGYTPSPLM</sequence>
<dbReference type="PANTHER" id="PTHR11895:SF7">
    <property type="entry name" value="GLUTAMYL-TRNA(GLN) AMIDOTRANSFERASE SUBUNIT A, MITOCHONDRIAL"/>
    <property type="match status" value="1"/>
</dbReference>
<feature type="domain" description="Amidase" evidence="2">
    <location>
        <begin position="26"/>
        <end position="234"/>
    </location>
</feature>
<keyword evidence="3" id="KW-0808">Transferase</keyword>
<dbReference type="PANTHER" id="PTHR11895">
    <property type="entry name" value="TRANSAMIDASE"/>
    <property type="match status" value="1"/>
</dbReference>
<evidence type="ECO:0000256" key="1">
    <source>
        <dbReference type="ARBA" id="ARBA00009199"/>
    </source>
</evidence>
<evidence type="ECO:0000313" key="4">
    <source>
        <dbReference type="Proteomes" id="UP000571950"/>
    </source>
</evidence>
<organism evidence="3 4">
    <name type="scientific">Sphingobium jiangsuense</name>
    <dbReference type="NCBI Taxonomy" id="870476"/>
    <lineage>
        <taxon>Bacteria</taxon>
        <taxon>Pseudomonadati</taxon>
        <taxon>Pseudomonadota</taxon>
        <taxon>Alphaproteobacteria</taxon>
        <taxon>Sphingomonadales</taxon>
        <taxon>Sphingomonadaceae</taxon>
        <taxon>Sphingobium</taxon>
    </lineage>
</organism>
<evidence type="ECO:0000259" key="2">
    <source>
        <dbReference type="Pfam" id="PF01425"/>
    </source>
</evidence>
<reference evidence="3 4" key="1">
    <citation type="submission" date="2020-08" db="EMBL/GenBank/DDBJ databases">
        <title>Genomic Encyclopedia of Type Strains, Phase IV (KMG-IV): sequencing the most valuable type-strain genomes for metagenomic binning, comparative biology and taxonomic classification.</title>
        <authorList>
            <person name="Goeker M."/>
        </authorList>
    </citation>
    <scope>NUCLEOTIDE SEQUENCE [LARGE SCALE GENOMIC DNA]</scope>
    <source>
        <strain evidence="3 4">DSM 26189</strain>
    </source>
</reference>
<dbReference type="GO" id="GO:0016740">
    <property type="term" value="F:transferase activity"/>
    <property type="evidence" value="ECO:0007669"/>
    <property type="project" value="UniProtKB-KW"/>
</dbReference>
<dbReference type="Pfam" id="PF01425">
    <property type="entry name" value="Amidase"/>
    <property type="match status" value="2"/>
</dbReference>
<dbReference type="SUPFAM" id="SSF75304">
    <property type="entry name" value="Amidase signature (AS) enzymes"/>
    <property type="match status" value="1"/>
</dbReference>
<feature type="domain" description="Amidase" evidence="2">
    <location>
        <begin position="309"/>
        <end position="418"/>
    </location>
</feature>
<name>A0A7W6FP47_9SPHN</name>
<dbReference type="EC" id="6.3.5.7" evidence="3"/>
<comment type="similarity">
    <text evidence="1">Belongs to the amidase family.</text>
</comment>
<dbReference type="InterPro" id="IPR036928">
    <property type="entry name" value="AS_sf"/>
</dbReference>